<name>A0ABZ3H3R6_GEOAI</name>
<evidence type="ECO:0000313" key="2">
    <source>
        <dbReference type="Proteomes" id="UP001492541"/>
    </source>
</evidence>
<dbReference type="NCBIfam" id="TIGR01687">
    <property type="entry name" value="moaD_arch"/>
    <property type="match status" value="1"/>
</dbReference>
<dbReference type="PANTHER" id="PTHR38031:SF1">
    <property type="entry name" value="SULFUR CARRIER PROTEIN CYSO"/>
    <property type="match status" value="1"/>
</dbReference>
<dbReference type="Gene3D" id="3.10.20.30">
    <property type="match status" value="1"/>
</dbReference>
<dbReference type="InterPro" id="IPR003749">
    <property type="entry name" value="ThiS/MoaD-like"/>
</dbReference>
<gene>
    <name evidence="1" type="ORF">LPQ35_08875</name>
</gene>
<keyword evidence="2" id="KW-1185">Reference proteome</keyword>
<dbReference type="CDD" id="cd17040">
    <property type="entry name" value="Ubl_MoaD_like"/>
    <property type="match status" value="1"/>
</dbReference>
<evidence type="ECO:0000313" key="1">
    <source>
        <dbReference type="EMBL" id="XAT63360.1"/>
    </source>
</evidence>
<sequence length="88" mass="10052">MVVIELFATLRERYGKRVEVEAEDFEDAIRKASEVFGKSFYSEVFEEAGSVRDDRIVLINGRNVKDLEKMPKLKKEDKISIFPPIAGG</sequence>
<dbReference type="Pfam" id="PF02597">
    <property type="entry name" value="ThiS"/>
    <property type="match status" value="1"/>
</dbReference>
<dbReference type="InterPro" id="IPR010038">
    <property type="entry name" value="MoaD_arc-typ"/>
</dbReference>
<dbReference type="GeneID" id="90449801"/>
<dbReference type="Proteomes" id="UP001492541">
    <property type="component" value="Chromosome"/>
</dbReference>
<organism evidence="1 2">
    <name type="scientific">Geoglobus acetivorans</name>
    <dbReference type="NCBI Taxonomy" id="565033"/>
    <lineage>
        <taxon>Archaea</taxon>
        <taxon>Methanobacteriati</taxon>
        <taxon>Methanobacteriota</taxon>
        <taxon>Archaeoglobi</taxon>
        <taxon>Archaeoglobales</taxon>
        <taxon>Archaeoglobaceae</taxon>
        <taxon>Geoglobus</taxon>
    </lineage>
</organism>
<dbReference type="EMBL" id="CP087714">
    <property type="protein sequence ID" value="XAT63360.1"/>
    <property type="molecule type" value="Genomic_DNA"/>
</dbReference>
<dbReference type="InterPro" id="IPR052045">
    <property type="entry name" value="Sulfur_Carrier/Prot_Modifier"/>
</dbReference>
<proteinExistence type="predicted"/>
<dbReference type="SUPFAM" id="SSF54285">
    <property type="entry name" value="MoaD/ThiS"/>
    <property type="match status" value="1"/>
</dbReference>
<protein>
    <submittedName>
        <fullName evidence="1">MoaD/ThiS family protein</fullName>
    </submittedName>
</protein>
<reference evidence="1 2" key="1">
    <citation type="submission" date="2021-11" db="EMBL/GenBank/DDBJ databases">
        <title>Whole genome of Geoglobus acetivorans.</title>
        <authorList>
            <person name="Liu D."/>
        </authorList>
    </citation>
    <scope>NUCLEOTIDE SEQUENCE [LARGE SCALE GENOMIC DNA]</scope>
    <source>
        <strain evidence="1 2">SBH6</strain>
    </source>
</reference>
<dbReference type="RefSeq" id="WP_193808419.1">
    <property type="nucleotide sequence ID" value="NZ_CP087714.1"/>
</dbReference>
<dbReference type="InterPro" id="IPR012675">
    <property type="entry name" value="Beta-grasp_dom_sf"/>
</dbReference>
<accession>A0ABZ3H3R6</accession>
<dbReference type="InterPro" id="IPR016155">
    <property type="entry name" value="Mopterin_synth/thiamin_S_b"/>
</dbReference>
<dbReference type="PANTHER" id="PTHR38031">
    <property type="entry name" value="SULFUR CARRIER PROTEIN SLR0821-RELATED"/>
    <property type="match status" value="1"/>
</dbReference>